<sequence length="137" mass="15496">MPLERYFVPASASRSLRPTERGYWRICVIAWDLEIRDRFWSFLEDFVGQGRAGWGVWVSRYAEKGGKGGDESPAENAGAVSEPMNRDFQFGELIKIYCWGGIVGYMWLALVIASDRCIKGSESCWVDGGEKVVIRMS</sequence>
<evidence type="ECO:0000313" key="1">
    <source>
        <dbReference type="EMBL" id="KAH0533655.1"/>
    </source>
</evidence>
<accession>A0A9P8I119</accession>
<dbReference type="Proteomes" id="UP000750711">
    <property type="component" value="Unassembled WGS sequence"/>
</dbReference>
<comment type="caution">
    <text evidence="1">The sequence shown here is derived from an EMBL/GenBank/DDBJ whole genome shotgun (WGS) entry which is preliminary data.</text>
</comment>
<dbReference type="EMBL" id="JAGHQM010004717">
    <property type="protein sequence ID" value="KAH0533655.1"/>
    <property type="molecule type" value="Genomic_DNA"/>
</dbReference>
<name>A0A9P8I119_9PEZI</name>
<gene>
    <name evidence="1" type="ORF">GP486_008974</name>
</gene>
<evidence type="ECO:0000313" key="2">
    <source>
        <dbReference type="Proteomes" id="UP000750711"/>
    </source>
</evidence>
<organism evidence="1 2">
    <name type="scientific">Trichoglossum hirsutum</name>
    <dbReference type="NCBI Taxonomy" id="265104"/>
    <lineage>
        <taxon>Eukaryota</taxon>
        <taxon>Fungi</taxon>
        <taxon>Dikarya</taxon>
        <taxon>Ascomycota</taxon>
        <taxon>Pezizomycotina</taxon>
        <taxon>Geoglossomycetes</taxon>
        <taxon>Geoglossales</taxon>
        <taxon>Geoglossaceae</taxon>
        <taxon>Trichoglossum</taxon>
    </lineage>
</organism>
<protein>
    <submittedName>
        <fullName evidence="1">Uncharacterized protein</fullName>
    </submittedName>
</protein>
<reference evidence="1" key="1">
    <citation type="submission" date="2021-03" db="EMBL/GenBank/DDBJ databases">
        <title>Comparative genomics and phylogenomic investigation of the class Geoglossomycetes provide insights into ecological specialization and systematics.</title>
        <authorList>
            <person name="Melie T."/>
            <person name="Pirro S."/>
            <person name="Miller A.N."/>
            <person name="Quandt A."/>
        </authorList>
    </citation>
    <scope>NUCLEOTIDE SEQUENCE</scope>
    <source>
        <strain evidence="1">CAQ_001_2017</strain>
    </source>
</reference>
<dbReference type="AlphaFoldDB" id="A0A9P8I119"/>
<proteinExistence type="predicted"/>
<keyword evidence="2" id="KW-1185">Reference proteome</keyword>